<evidence type="ECO:0000313" key="3">
    <source>
        <dbReference type="Proteomes" id="UP001596116"/>
    </source>
</evidence>
<evidence type="ECO:0000256" key="1">
    <source>
        <dbReference type="SAM" id="Phobius"/>
    </source>
</evidence>
<keyword evidence="1" id="KW-0812">Transmembrane</keyword>
<dbReference type="RefSeq" id="WP_379879958.1">
    <property type="nucleotide sequence ID" value="NZ_JBHPON010000001.1"/>
</dbReference>
<feature type="transmembrane region" description="Helical" evidence="1">
    <location>
        <begin position="46"/>
        <end position="67"/>
    </location>
</feature>
<gene>
    <name evidence="2" type="ORF">ACFMB1_04050</name>
</gene>
<dbReference type="EMBL" id="JBHPON010000001">
    <property type="protein sequence ID" value="MFC6034701.1"/>
    <property type="molecule type" value="Genomic_DNA"/>
</dbReference>
<keyword evidence="1" id="KW-1133">Transmembrane helix</keyword>
<dbReference type="Proteomes" id="UP001596116">
    <property type="component" value="Unassembled WGS sequence"/>
</dbReference>
<feature type="transmembrane region" description="Helical" evidence="1">
    <location>
        <begin position="73"/>
        <end position="96"/>
    </location>
</feature>
<keyword evidence="3" id="KW-1185">Reference proteome</keyword>
<evidence type="ECO:0000313" key="2">
    <source>
        <dbReference type="EMBL" id="MFC6034701.1"/>
    </source>
</evidence>
<sequence>MDNTFYAFLKNASVNLIAPVAILGMVLFWQFWHTKSLNGAFIHRTFFIYYFLYFVINSWHLLGRFFFRDTLAATYYFSLAASNIVFSLIVATMWGLGILKILDKYSDGGLMGVFDRNIGKWRKWF</sequence>
<proteinExistence type="predicted"/>
<name>A0ABW1KVK8_9PROT</name>
<reference evidence="2 3" key="1">
    <citation type="submission" date="2024-09" db="EMBL/GenBank/DDBJ databases">
        <authorList>
            <person name="Zhang Z.-H."/>
        </authorList>
    </citation>
    <scope>NUCLEOTIDE SEQUENCE [LARGE SCALE GENOMIC DNA]</scope>
    <source>
        <strain evidence="2 3">HHTR114</strain>
    </source>
</reference>
<protein>
    <submittedName>
        <fullName evidence="2">Uncharacterized protein</fullName>
    </submittedName>
</protein>
<keyword evidence="1" id="KW-0472">Membrane</keyword>
<feature type="transmembrane region" description="Helical" evidence="1">
    <location>
        <begin position="12"/>
        <end position="34"/>
    </location>
</feature>
<organism evidence="2 3">
    <name type="scientific">Hyphococcus aureus</name>
    <dbReference type="NCBI Taxonomy" id="2666033"/>
    <lineage>
        <taxon>Bacteria</taxon>
        <taxon>Pseudomonadati</taxon>
        <taxon>Pseudomonadota</taxon>
        <taxon>Alphaproteobacteria</taxon>
        <taxon>Parvularculales</taxon>
        <taxon>Parvularculaceae</taxon>
        <taxon>Hyphococcus</taxon>
    </lineage>
</organism>
<comment type="caution">
    <text evidence="2">The sequence shown here is derived from an EMBL/GenBank/DDBJ whole genome shotgun (WGS) entry which is preliminary data.</text>
</comment>
<accession>A0ABW1KVK8</accession>